<dbReference type="CDD" id="cd00084">
    <property type="entry name" value="HMG-box_SF"/>
    <property type="match status" value="1"/>
</dbReference>
<dbReference type="AlphaFoldDB" id="A0A5E4MNQ5"/>
<dbReference type="PANTHER" id="PTHR46318:SF3">
    <property type="entry name" value="UPSTREAM BINDING TRANSCRIPTION FACTOR"/>
    <property type="match status" value="1"/>
</dbReference>
<dbReference type="GO" id="GO:0003677">
    <property type="term" value="F:DNA binding"/>
    <property type="evidence" value="ECO:0007669"/>
    <property type="project" value="UniProtKB-UniRule"/>
</dbReference>
<dbReference type="PROSITE" id="PS50118">
    <property type="entry name" value="HMG_BOX_2"/>
    <property type="match status" value="3"/>
</dbReference>
<feature type="DNA-binding region" description="HMG box" evidence="4">
    <location>
        <begin position="157"/>
        <end position="225"/>
    </location>
</feature>
<feature type="region of interest" description="Disordered" evidence="5">
    <location>
        <begin position="535"/>
        <end position="574"/>
    </location>
</feature>
<dbReference type="OrthoDB" id="498543at2759"/>
<feature type="DNA-binding region" description="HMG box" evidence="4">
    <location>
        <begin position="328"/>
        <end position="394"/>
    </location>
</feature>
<evidence type="ECO:0000256" key="5">
    <source>
        <dbReference type="SAM" id="MobiDB-lite"/>
    </source>
</evidence>
<evidence type="ECO:0000256" key="1">
    <source>
        <dbReference type="ARBA" id="ARBA00004123"/>
    </source>
</evidence>
<evidence type="ECO:0000256" key="2">
    <source>
        <dbReference type="ARBA" id="ARBA00023125"/>
    </source>
</evidence>
<dbReference type="CDD" id="cd22003">
    <property type="entry name" value="HMG-box_UBF1_rpt6-like"/>
    <property type="match status" value="1"/>
</dbReference>
<dbReference type="SUPFAM" id="SSF47095">
    <property type="entry name" value="HMG-box"/>
    <property type="match status" value="3"/>
</dbReference>
<keyword evidence="2 4" id="KW-0238">DNA-binding</keyword>
<dbReference type="Proteomes" id="UP000325440">
    <property type="component" value="Unassembled WGS sequence"/>
</dbReference>
<name>A0A5E4MNQ5_9HEMI</name>
<sequence length="574" mass="66146">MGLDRKRKSIGNLPKAEKKRKSIKEKTPPPILSSSSSSSSSEDSDDQSDHNNGIINEVKSENPVINRWPQNDVQKLLSQIEMVLPKNDNTTFRSRLPKIDWEKIQFDNYSKEECQSTWLAIQDQLKTFKTLGDLVHDAKNLLATKGIDTYQSKQNRVQKPRTAYMLFYMDILQKCKKKHPSLKLPQLTQIIAEKYNKLSPEKKQLYTDKAQKLKAEYIELVSKTNSGFQPNKAVKPKSPFQIFIESKSSGMDVQIDKANLQKHFKEKWDNMTEKKKSKWIKLAKEREETYVTNLMEDHKNDPAFNMPTKSALTKSDRELLDSQLGKPKKPPVNNYSLFSIEMLKSDLFTGVPPKEKMALIANKWKSFSNEEKQSYTDRLKVITEQYKVDYDAFLQKLPEGEKQIELAKTKTKPKKVEPKVVPRINAREGITEKPKKKAASKYNSKTKLFLNEPIPVPFKNSFELYKSKVGPNEKHPIKSLEEWTKKSGKKQILFDNELKALKKGYMNNLKIFLKSLSEEDLKLYLKLRKPELVTGDISDDKSSASEKEADSSSGEEDNDDNDNDDDDDDDDDDE</sequence>
<feature type="compositionally biased region" description="Acidic residues" evidence="5">
    <location>
        <begin position="553"/>
        <end position="574"/>
    </location>
</feature>
<dbReference type="InterPro" id="IPR009071">
    <property type="entry name" value="HMG_box_dom"/>
</dbReference>
<evidence type="ECO:0000256" key="3">
    <source>
        <dbReference type="ARBA" id="ARBA00023242"/>
    </source>
</evidence>
<evidence type="ECO:0000256" key="4">
    <source>
        <dbReference type="PROSITE-ProRule" id="PRU00267"/>
    </source>
</evidence>
<feature type="domain" description="HMG box" evidence="6">
    <location>
        <begin position="328"/>
        <end position="394"/>
    </location>
</feature>
<dbReference type="EMBL" id="CABPRJ010000978">
    <property type="protein sequence ID" value="VVC33916.1"/>
    <property type="molecule type" value="Genomic_DNA"/>
</dbReference>
<dbReference type="InterPro" id="IPR051762">
    <property type="entry name" value="UBF1"/>
</dbReference>
<protein>
    <submittedName>
        <fullName evidence="7">High mobility group box domain</fullName>
    </submittedName>
</protein>
<gene>
    <name evidence="7" type="ORF">CINCED_3A003213</name>
</gene>
<dbReference type="GO" id="GO:0005634">
    <property type="term" value="C:nucleus"/>
    <property type="evidence" value="ECO:0007669"/>
    <property type="project" value="UniProtKB-SubCell"/>
</dbReference>
<evidence type="ECO:0000313" key="8">
    <source>
        <dbReference type="Proteomes" id="UP000325440"/>
    </source>
</evidence>
<keyword evidence="3 4" id="KW-0539">Nucleus</keyword>
<dbReference type="InterPro" id="IPR036910">
    <property type="entry name" value="HMG_box_dom_sf"/>
</dbReference>
<reference evidence="7 8" key="1">
    <citation type="submission" date="2019-08" db="EMBL/GenBank/DDBJ databases">
        <authorList>
            <person name="Alioto T."/>
            <person name="Alioto T."/>
            <person name="Gomez Garrido J."/>
        </authorList>
    </citation>
    <scope>NUCLEOTIDE SEQUENCE [LARGE SCALE GENOMIC DNA]</scope>
</reference>
<dbReference type="Pfam" id="PF00505">
    <property type="entry name" value="HMG_box"/>
    <property type="match status" value="1"/>
</dbReference>
<dbReference type="SMART" id="SM00398">
    <property type="entry name" value="HMG"/>
    <property type="match status" value="3"/>
</dbReference>
<feature type="region of interest" description="Disordered" evidence="5">
    <location>
        <begin position="1"/>
        <end position="67"/>
    </location>
</feature>
<feature type="domain" description="HMG box" evidence="6">
    <location>
        <begin position="157"/>
        <end position="225"/>
    </location>
</feature>
<feature type="domain" description="HMG box" evidence="6">
    <location>
        <begin position="233"/>
        <end position="299"/>
    </location>
</feature>
<organism evidence="7 8">
    <name type="scientific">Cinara cedri</name>
    <dbReference type="NCBI Taxonomy" id="506608"/>
    <lineage>
        <taxon>Eukaryota</taxon>
        <taxon>Metazoa</taxon>
        <taxon>Ecdysozoa</taxon>
        <taxon>Arthropoda</taxon>
        <taxon>Hexapoda</taxon>
        <taxon>Insecta</taxon>
        <taxon>Pterygota</taxon>
        <taxon>Neoptera</taxon>
        <taxon>Paraneoptera</taxon>
        <taxon>Hemiptera</taxon>
        <taxon>Sternorrhyncha</taxon>
        <taxon>Aphidomorpha</taxon>
        <taxon>Aphidoidea</taxon>
        <taxon>Aphididae</taxon>
        <taxon>Lachninae</taxon>
        <taxon>Cinara</taxon>
    </lineage>
</organism>
<keyword evidence="8" id="KW-1185">Reference proteome</keyword>
<feature type="DNA-binding region" description="HMG box" evidence="4">
    <location>
        <begin position="233"/>
        <end position="299"/>
    </location>
</feature>
<accession>A0A5E4MNQ5</accession>
<evidence type="ECO:0000259" key="6">
    <source>
        <dbReference type="PROSITE" id="PS50118"/>
    </source>
</evidence>
<evidence type="ECO:0000313" key="7">
    <source>
        <dbReference type="EMBL" id="VVC33916.1"/>
    </source>
</evidence>
<proteinExistence type="predicted"/>
<feature type="compositionally biased region" description="Basic and acidic residues" evidence="5">
    <location>
        <begin position="538"/>
        <end position="550"/>
    </location>
</feature>
<dbReference type="Gene3D" id="1.10.30.10">
    <property type="entry name" value="High mobility group box domain"/>
    <property type="match status" value="3"/>
</dbReference>
<comment type="subcellular location">
    <subcellularLocation>
        <location evidence="1">Nucleus</location>
    </subcellularLocation>
</comment>
<dbReference type="PANTHER" id="PTHR46318">
    <property type="entry name" value="UPSTREAM BINDING TRANSCRIPTION FACTOR"/>
    <property type="match status" value="1"/>
</dbReference>